<dbReference type="EMBL" id="BARU01015901">
    <property type="protein sequence ID" value="GAH56481.1"/>
    <property type="molecule type" value="Genomic_DNA"/>
</dbReference>
<evidence type="ECO:0000313" key="1">
    <source>
        <dbReference type="EMBL" id="GAH56481.1"/>
    </source>
</evidence>
<name>X1GF41_9ZZZZ</name>
<accession>X1GF41</accession>
<gene>
    <name evidence="1" type="ORF">S03H2_26966</name>
</gene>
<dbReference type="AlphaFoldDB" id="X1GF41"/>
<proteinExistence type="predicted"/>
<protein>
    <submittedName>
        <fullName evidence="1">Uncharacterized protein</fullName>
    </submittedName>
</protein>
<feature type="non-terminal residue" evidence="1">
    <location>
        <position position="68"/>
    </location>
</feature>
<feature type="non-terminal residue" evidence="1">
    <location>
        <position position="1"/>
    </location>
</feature>
<comment type="caution">
    <text evidence="1">The sequence shown here is derived from an EMBL/GenBank/DDBJ whole genome shotgun (WGS) entry which is preliminary data.</text>
</comment>
<sequence>GTGTVFRDKKIRAIVVKFSKVTAEINQPADFDRLKKVGRTYTKEIRVLDPKQNEMARVGTTHLVDIMN</sequence>
<organism evidence="1">
    <name type="scientific">marine sediment metagenome</name>
    <dbReference type="NCBI Taxonomy" id="412755"/>
    <lineage>
        <taxon>unclassified sequences</taxon>
        <taxon>metagenomes</taxon>
        <taxon>ecological metagenomes</taxon>
    </lineage>
</organism>
<reference evidence="1" key="1">
    <citation type="journal article" date="2014" name="Front. Microbiol.">
        <title>High frequency of phylogenetically diverse reductive dehalogenase-homologous genes in deep subseafloor sedimentary metagenomes.</title>
        <authorList>
            <person name="Kawai M."/>
            <person name="Futagami T."/>
            <person name="Toyoda A."/>
            <person name="Takaki Y."/>
            <person name="Nishi S."/>
            <person name="Hori S."/>
            <person name="Arai W."/>
            <person name="Tsubouchi T."/>
            <person name="Morono Y."/>
            <person name="Uchiyama I."/>
            <person name="Ito T."/>
            <person name="Fujiyama A."/>
            <person name="Inagaki F."/>
            <person name="Takami H."/>
        </authorList>
    </citation>
    <scope>NUCLEOTIDE SEQUENCE</scope>
    <source>
        <strain evidence="1">Expedition CK06-06</strain>
    </source>
</reference>